<comment type="cofactor">
    <cofactor evidence="5">
        <name>ATP</name>
        <dbReference type="ChEBI" id="CHEBI:30616"/>
    </cofactor>
</comment>
<evidence type="ECO:0000256" key="2">
    <source>
        <dbReference type="ARBA" id="ARBA00006251"/>
    </source>
</evidence>
<evidence type="ECO:0000256" key="1">
    <source>
        <dbReference type="ARBA" id="ARBA00004684"/>
    </source>
</evidence>
<dbReference type="InterPro" id="IPR008949">
    <property type="entry name" value="Isoprenoid_synthase_dom_sf"/>
</dbReference>
<comment type="similarity">
    <text evidence="2">Belongs to the phytoene/squalene synthase family.</text>
</comment>
<dbReference type="SFLD" id="SFLDG01018">
    <property type="entry name" value="Squalene/Phytoene_Synthase_Lik"/>
    <property type="match status" value="1"/>
</dbReference>
<dbReference type="EC" id="2.5.1.32" evidence="6"/>
<organism evidence="6 7">
    <name type="scientific">Sphingobium boeckii</name>
    <dbReference type="NCBI Taxonomy" id="1082345"/>
    <lineage>
        <taxon>Bacteria</taxon>
        <taxon>Pseudomonadati</taxon>
        <taxon>Pseudomonadota</taxon>
        <taxon>Alphaproteobacteria</taxon>
        <taxon>Sphingomonadales</taxon>
        <taxon>Sphingomonadaceae</taxon>
        <taxon>Sphingobium</taxon>
    </lineage>
</organism>
<dbReference type="Proteomes" id="UP000549617">
    <property type="component" value="Unassembled WGS sequence"/>
</dbReference>
<accession>A0A7W9AFQ7</accession>
<dbReference type="GO" id="GO:0004311">
    <property type="term" value="F:geranylgeranyl diphosphate synthase activity"/>
    <property type="evidence" value="ECO:0007669"/>
    <property type="project" value="InterPro"/>
</dbReference>
<reference evidence="6 7" key="1">
    <citation type="submission" date="2020-08" db="EMBL/GenBank/DDBJ databases">
        <title>Genomic Encyclopedia of Type Strains, Phase IV (KMG-IV): sequencing the most valuable type-strain genomes for metagenomic binning, comparative biology and taxonomic classification.</title>
        <authorList>
            <person name="Goeker M."/>
        </authorList>
    </citation>
    <scope>NUCLEOTIDE SEQUENCE [LARGE SCALE GENOMIC DNA]</scope>
    <source>
        <strain evidence="6 7">DSM 25079</strain>
    </source>
</reference>
<dbReference type="GO" id="GO:0051996">
    <property type="term" value="F:squalene synthase [NAD(P)H] activity"/>
    <property type="evidence" value="ECO:0007669"/>
    <property type="project" value="InterPro"/>
</dbReference>
<evidence type="ECO:0000313" key="6">
    <source>
        <dbReference type="EMBL" id="MBB5684671.1"/>
    </source>
</evidence>
<evidence type="ECO:0000256" key="3">
    <source>
        <dbReference type="ARBA" id="ARBA00022679"/>
    </source>
</evidence>
<dbReference type="Pfam" id="PF00494">
    <property type="entry name" value="SQS_PSY"/>
    <property type="match status" value="1"/>
</dbReference>
<dbReference type="InterPro" id="IPR019845">
    <property type="entry name" value="Squalene/phytoene_synthase_CS"/>
</dbReference>
<sequence>MNQEKPTNPSRKREGDFATREALVATASESIARGSKSFAMASRLFDRVTRERAWLLYAWCRKCDDLADGQDYGGVMNTHHAEVEAAFEEIRSKTESALVGETVGDPAFDALGIVVRECAIPHHLPRDLVQGFAMDAAEWRPRTEQDLLTYCYHVAGVVGVMMAIVMGVDPDDQDTLDRACDLGLAFQLANIARDISEDAAGGRCYLPQDWLTELDISPGEEMKPHFRKRLAVIAKWLAEMAADYEASARVGAAKLPFRARWAVLAAAGIYGDIAREVRAKGEHAWDHRVYTSKAAKIGWVMKALGQAMAKPGKDVSREGLWTRGR</sequence>
<dbReference type="PROSITE" id="PS01044">
    <property type="entry name" value="SQUALEN_PHYTOEN_SYN_1"/>
    <property type="match status" value="1"/>
</dbReference>
<gene>
    <name evidence="6" type="ORF">FHS49_000662</name>
</gene>
<evidence type="ECO:0000313" key="7">
    <source>
        <dbReference type="Proteomes" id="UP000549617"/>
    </source>
</evidence>
<dbReference type="GO" id="GO:0016117">
    <property type="term" value="P:carotenoid biosynthetic process"/>
    <property type="evidence" value="ECO:0007669"/>
    <property type="project" value="UniProtKB-KW"/>
</dbReference>
<dbReference type="SUPFAM" id="SSF48576">
    <property type="entry name" value="Terpenoid synthases"/>
    <property type="match status" value="1"/>
</dbReference>
<proteinExistence type="inferred from homology"/>
<keyword evidence="3 6" id="KW-0808">Transferase</keyword>
<comment type="pathway">
    <text evidence="1">Carotenoid biosynthesis; phytoene biosynthesis.</text>
</comment>
<dbReference type="PROSITE" id="PS01045">
    <property type="entry name" value="SQUALEN_PHYTOEN_SYN_2"/>
    <property type="match status" value="1"/>
</dbReference>
<name>A0A7W9AFQ7_9SPHN</name>
<dbReference type="SFLD" id="SFLDG01212">
    <property type="entry name" value="Phytoene_synthase_like"/>
    <property type="match status" value="1"/>
</dbReference>
<dbReference type="SFLD" id="SFLDS00005">
    <property type="entry name" value="Isoprenoid_Synthase_Type_I"/>
    <property type="match status" value="1"/>
</dbReference>
<evidence type="ECO:0000256" key="5">
    <source>
        <dbReference type="ARBA" id="ARBA00053028"/>
    </source>
</evidence>
<dbReference type="Gene3D" id="1.10.600.10">
    <property type="entry name" value="Farnesyl Diphosphate Synthase"/>
    <property type="match status" value="1"/>
</dbReference>
<dbReference type="EMBL" id="JACIJC010000001">
    <property type="protein sequence ID" value="MBB5684671.1"/>
    <property type="molecule type" value="Genomic_DNA"/>
</dbReference>
<dbReference type="CDD" id="cd00683">
    <property type="entry name" value="Trans_IPPS_HH"/>
    <property type="match status" value="1"/>
</dbReference>
<dbReference type="InterPro" id="IPR044843">
    <property type="entry name" value="Trans_IPPS_bact-type"/>
</dbReference>
<dbReference type="AlphaFoldDB" id="A0A7W9AFQ7"/>
<dbReference type="FunFam" id="1.10.600.10:FF:000020">
    <property type="entry name" value="Phytoene synthase"/>
    <property type="match status" value="1"/>
</dbReference>
<dbReference type="InterPro" id="IPR033904">
    <property type="entry name" value="Trans_IPPS_HH"/>
</dbReference>
<dbReference type="PANTHER" id="PTHR31480">
    <property type="entry name" value="BIFUNCTIONAL LYCOPENE CYCLASE/PHYTOENE SYNTHASE"/>
    <property type="match status" value="1"/>
</dbReference>
<protein>
    <submittedName>
        <fullName evidence="6">Phytoene synthase</fullName>
        <ecNumber evidence="6">2.5.1.32</ecNumber>
    </submittedName>
</protein>
<comment type="caution">
    <text evidence="6">The sequence shown here is derived from an EMBL/GenBank/DDBJ whole genome shotgun (WGS) entry which is preliminary data.</text>
</comment>
<dbReference type="InterPro" id="IPR002060">
    <property type="entry name" value="Squ/phyt_synthse"/>
</dbReference>
<keyword evidence="4" id="KW-0125">Carotenoid biosynthesis</keyword>
<keyword evidence="7" id="KW-1185">Reference proteome</keyword>
<evidence type="ECO:0000256" key="4">
    <source>
        <dbReference type="ARBA" id="ARBA00022746"/>
    </source>
</evidence>